<comment type="subcellular location">
    <subcellularLocation>
        <location evidence="1">Nucleus</location>
    </subcellularLocation>
</comment>
<dbReference type="InterPro" id="IPR045581">
    <property type="entry name" value="DNAPKcs_CC5"/>
</dbReference>
<evidence type="ECO:0000256" key="9">
    <source>
        <dbReference type="ARBA" id="ARBA00022840"/>
    </source>
</evidence>
<dbReference type="GO" id="GO:0008630">
    <property type="term" value="P:intrinsic apoptotic signaling pathway in response to DNA damage"/>
    <property type="evidence" value="ECO:0007669"/>
    <property type="project" value="TreeGrafter"/>
</dbReference>
<evidence type="ECO:0000256" key="1">
    <source>
        <dbReference type="ARBA" id="ARBA00004123"/>
    </source>
</evidence>
<dbReference type="Pfam" id="PF20502">
    <property type="entry name" value="DNAPKcs_CC1-2"/>
    <property type="match status" value="1"/>
</dbReference>
<dbReference type="Gene3D" id="3.30.1010.10">
    <property type="entry name" value="Phosphatidylinositol 3-kinase Catalytic Subunit, Chain A, domain 4"/>
    <property type="match status" value="1"/>
</dbReference>
<dbReference type="PANTHER" id="PTHR11139:SF68">
    <property type="entry name" value="DNA-DEPENDENT PROTEIN KINASE CATALYTIC SUBUNIT"/>
    <property type="match status" value="1"/>
</dbReference>
<dbReference type="GO" id="GO:0006303">
    <property type="term" value="P:double-strand break repair via nonhomologous end joining"/>
    <property type="evidence" value="ECO:0007669"/>
    <property type="project" value="InterPro"/>
</dbReference>
<dbReference type="Pfam" id="PF02260">
    <property type="entry name" value="FATC"/>
    <property type="match status" value="1"/>
</dbReference>
<dbReference type="InterPro" id="IPR014009">
    <property type="entry name" value="PIK_FAT"/>
</dbReference>
<dbReference type="PROSITE" id="PS00915">
    <property type="entry name" value="PI3_4_KINASE_1"/>
    <property type="match status" value="1"/>
</dbReference>
<keyword evidence="5" id="KW-0808">Transferase</keyword>
<evidence type="ECO:0000259" key="14">
    <source>
        <dbReference type="PROSITE" id="PS51190"/>
    </source>
</evidence>
<proteinExistence type="inferred from homology"/>
<dbReference type="SUPFAM" id="SSF56112">
    <property type="entry name" value="Protein kinase-like (PK-like)"/>
    <property type="match status" value="1"/>
</dbReference>
<dbReference type="SMART" id="SM01343">
    <property type="entry name" value="FATC"/>
    <property type="match status" value="1"/>
</dbReference>
<dbReference type="InterPro" id="IPR037706">
    <property type="entry name" value="DNA-PK_dom"/>
</dbReference>
<dbReference type="PROSITE" id="PS51189">
    <property type="entry name" value="FAT"/>
    <property type="match status" value="1"/>
</dbReference>
<keyword evidence="4" id="KW-0723">Serine/threonine-protein kinase</keyword>
<dbReference type="InterPro" id="IPR003152">
    <property type="entry name" value="FATC_dom"/>
</dbReference>
<dbReference type="SMART" id="SM01344">
    <property type="entry name" value="NUC194"/>
    <property type="match status" value="1"/>
</dbReference>
<dbReference type="InterPro" id="IPR046804">
    <property type="entry name" value="DNA-PKcs_N"/>
</dbReference>
<feature type="domain" description="FAT" evidence="13">
    <location>
        <begin position="2603"/>
        <end position="3200"/>
    </location>
</feature>
<evidence type="ECO:0000256" key="10">
    <source>
        <dbReference type="ARBA" id="ARBA00023204"/>
    </source>
</evidence>
<dbReference type="InterPro" id="IPR016024">
    <property type="entry name" value="ARM-type_fold"/>
</dbReference>
<dbReference type="SMART" id="SM00146">
    <property type="entry name" value="PI3Kc"/>
    <property type="match status" value="1"/>
</dbReference>
<evidence type="ECO:0000256" key="3">
    <source>
        <dbReference type="ARBA" id="ARBA00012513"/>
    </source>
</evidence>
<dbReference type="InterPro" id="IPR000403">
    <property type="entry name" value="PI3/4_kinase_cat_dom"/>
</dbReference>
<feature type="domain" description="FATC" evidence="14">
    <location>
        <begin position="3736"/>
        <end position="3768"/>
    </location>
</feature>
<evidence type="ECO:0000313" key="16">
    <source>
        <dbReference type="Proteomes" id="UP001152888"/>
    </source>
</evidence>
<evidence type="ECO:0000259" key="12">
    <source>
        <dbReference type="PROSITE" id="PS50290"/>
    </source>
</evidence>
<keyword evidence="10" id="KW-0234">DNA repair</keyword>
<evidence type="ECO:0000313" key="15">
    <source>
        <dbReference type="EMBL" id="CAH1962377.1"/>
    </source>
</evidence>
<dbReference type="Pfam" id="PF19704">
    <property type="entry name" value="DNAPKcs_CC5"/>
    <property type="match status" value="2"/>
</dbReference>
<dbReference type="InterPro" id="IPR050517">
    <property type="entry name" value="DDR_Repair_Kinase"/>
</dbReference>
<dbReference type="Gene3D" id="1.10.1070.11">
    <property type="entry name" value="Phosphatidylinositol 3-/4-kinase, catalytic domain"/>
    <property type="match status" value="1"/>
</dbReference>
<dbReference type="CDD" id="cd05172">
    <property type="entry name" value="PIKKc_DNA-PK"/>
    <property type="match status" value="1"/>
</dbReference>
<evidence type="ECO:0000256" key="2">
    <source>
        <dbReference type="ARBA" id="ARBA00011031"/>
    </source>
</evidence>
<evidence type="ECO:0000256" key="6">
    <source>
        <dbReference type="ARBA" id="ARBA00022741"/>
    </source>
</evidence>
<dbReference type="PROSITE" id="PS00916">
    <property type="entry name" value="PI3_4_KINASE_2"/>
    <property type="match status" value="1"/>
</dbReference>
<dbReference type="EC" id="2.7.11.1" evidence="3"/>
<dbReference type="InterPro" id="IPR036940">
    <property type="entry name" value="PI3/4_kinase_cat_sf"/>
</dbReference>
<dbReference type="PROSITE" id="PS51190">
    <property type="entry name" value="FATC"/>
    <property type="match status" value="1"/>
</dbReference>
<organism evidence="15 16">
    <name type="scientific">Acanthoscelides obtectus</name>
    <name type="common">Bean weevil</name>
    <name type="synonym">Bruchus obtectus</name>
    <dbReference type="NCBI Taxonomy" id="200917"/>
    <lineage>
        <taxon>Eukaryota</taxon>
        <taxon>Metazoa</taxon>
        <taxon>Ecdysozoa</taxon>
        <taxon>Arthropoda</taxon>
        <taxon>Hexapoda</taxon>
        <taxon>Insecta</taxon>
        <taxon>Pterygota</taxon>
        <taxon>Neoptera</taxon>
        <taxon>Endopterygota</taxon>
        <taxon>Coleoptera</taxon>
        <taxon>Polyphaga</taxon>
        <taxon>Cucujiformia</taxon>
        <taxon>Chrysomeloidea</taxon>
        <taxon>Chrysomelidae</taxon>
        <taxon>Bruchinae</taxon>
        <taxon>Bruchini</taxon>
        <taxon>Acanthoscelides</taxon>
    </lineage>
</organism>
<reference evidence="15" key="1">
    <citation type="submission" date="2022-03" db="EMBL/GenBank/DDBJ databases">
        <authorList>
            <person name="Sayadi A."/>
        </authorList>
    </citation>
    <scope>NUCLEOTIDE SEQUENCE</scope>
</reference>
<keyword evidence="11" id="KW-0539">Nucleus</keyword>
<keyword evidence="8" id="KW-0418">Kinase</keyword>
<evidence type="ECO:0000256" key="11">
    <source>
        <dbReference type="ARBA" id="ARBA00023242"/>
    </source>
</evidence>
<protein>
    <recommendedName>
        <fullName evidence="3">non-specific serine/threonine protein kinase</fullName>
        <ecNumber evidence="3">2.7.11.1</ecNumber>
    </recommendedName>
</protein>
<keyword evidence="16" id="KW-1185">Reference proteome</keyword>
<dbReference type="SUPFAM" id="SSF48371">
    <property type="entry name" value="ARM repeat"/>
    <property type="match status" value="1"/>
</dbReference>
<dbReference type="Pfam" id="PF00454">
    <property type="entry name" value="PI3_PI4_kinase"/>
    <property type="match status" value="1"/>
</dbReference>
<evidence type="ECO:0000256" key="8">
    <source>
        <dbReference type="ARBA" id="ARBA00022777"/>
    </source>
</evidence>
<evidence type="ECO:0000256" key="7">
    <source>
        <dbReference type="ARBA" id="ARBA00022763"/>
    </source>
</evidence>
<evidence type="ECO:0000256" key="4">
    <source>
        <dbReference type="ARBA" id="ARBA00022527"/>
    </source>
</evidence>
<dbReference type="GO" id="GO:0004677">
    <property type="term" value="F:DNA-dependent protein kinase activity"/>
    <property type="evidence" value="ECO:0007669"/>
    <property type="project" value="InterPro"/>
</dbReference>
<dbReference type="GO" id="GO:0005524">
    <property type="term" value="F:ATP binding"/>
    <property type="evidence" value="ECO:0007669"/>
    <property type="project" value="UniProtKB-KW"/>
</dbReference>
<feature type="domain" description="PI3K/PI4K catalytic" evidence="12">
    <location>
        <begin position="3377"/>
        <end position="3706"/>
    </location>
</feature>
<dbReference type="Pfam" id="PF08163">
    <property type="entry name" value="DNAPKcs_CC3"/>
    <property type="match status" value="1"/>
</dbReference>
<comment type="similarity">
    <text evidence="2">Belongs to the PI3/PI4-kinase family.</text>
</comment>
<dbReference type="PROSITE" id="PS50290">
    <property type="entry name" value="PI3_4_KINASE_3"/>
    <property type="match status" value="1"/>
</dbReference>
<dbReference type="GO" id="GO:0005634">
    <property type="term" value="C:nucleus"/>
    <property type="evidence" value="ECO:0007669"/>
    <property type="project" value="UniProtKB-SubCell"/>
</dbReference>
<dbReference type="InterPro" id="IPR011009">
    <property type="entry name" value="Kinase-like_dom_sf"/>
</dbReference>
<dbReference type="InterPro" id="IPR012582">
    <property type="entry name" value="DNAPKcs_CC3"/>
</dbReference>
<dbReference type="OrthoDB" id="431717at2759"/>
<evidence type="ECO:0000256" key="5">
    <source>
        <dbReference type="ARBA" id="ARBA00022679"/>
    </source>
</evidence>
<gene>
    <name evidence="15" type="ORF">ACAOBT_LOCUS4651</name>
</gene>
<comment type="caution">
    <text evidence="15">The sequence shown here is derived from an EMBL/GenBank/DDBJ whole genome shotgun (WGS) entry which is preliminary data.</text>
</comment>
<keyword evidence="6" id="KW-0547">Nucleotide-binding</keyword>
<accession>A0A9P0JW00</accession>
<keyword evidence="7" id="KW-0227">DNA damage</keyword>
<dbReference type="InterPro" id="IPR046803">
    <property type="entry name" value="DNAPKcs_CC1-2"/>
</dbReference>
<name>A0A9P0JW00_ACAOB</name>
<dbReference type="EMBL" id="CAKOFQ010006701">
    <property type="protein sequence ID" value="CAH1962377.1"/>
    <property type="molecule type" value="Genomic_DNA"/>
</dbReference>
<dbReference type="Pfam" id="PF20500">
    <property type="entry name" value="DNA-PKcs_N"/>
    <property type="match status" value="1"/>
</dbReference>
<evidence type="ECO:0000259" key="13">
    <source>
        <dbReference type="PROSITE" id="PS51189"/>
    </source>
</evidence>
<dbReference type="InterPro" id="IPR018936">
    <property type="entry name" value="PI3/4_kinase_CS"/>
</dbReference>
<dbReference type="Proteomes" id="UP001152888">
    <property type="component" value="Unassembled WGS sequence"/>
</dbReference>
<keyword evidence="9" id="KW-0067">ATP-binding</keyword>
<dbReference type="PANTHER" id="PTHR11139">
    <property type="entry name" value="ATAXIA TELANGIECTASIA MUTATED ATM -RELATED"/>
    <property type="match status" value="1"/>
</dbReference>
<dbReference type="GO" id="GO:0000723">
    <property type="term" value="P:telomere maintenance"/>
    <property type="evidence" value="ECO:0007669"/>
    <property type="project" value="TreeGrafter"/>
</dbReference>
<sequence>MDNDPQQIFDDLLKYSKDSSNGPTESLRLLESFNRILSEEQIEPAFIDLCLMSIFDQTKGLLQYITLLHGNKQLKECIKKAIEIVSTIVNNFSCKVTETNAVDIYSLCVKIIKSSATDANIKGKIITLASITLEKVNTFLGSIKVTDSLRNMLSILILCLQQRQTSSTVIHSQLVFLGLFCKKYSFLVEDPTKIKHTFWRHFEIEISQPQKSSAAILSGCFIGFMDYCISFPLDLAKKEDKNIVEKLYKSIKDSITTKEKIKVASRAAISFFANNMQLFEEYLCKDYKVLHEGVLIWLYHPGLDDKKTGSSALKALHQTLAVIMDRQDSTEDCKVTLKYFNEWAKATLNKEKVSNYEKRLAICALKSFLIASYKHLDSDYVAALFVHILQNFERSYIFSTNTDSEEWEFLPDYIQIIANVTRFRTFSSREFVCLQRATVNMLKSFHHLPYQHHMLVVEAVCTTLLFLKNGKYFETYLENIVYQGVVWSCSHQHISMEAFAKETNEKIITCKNYFPLWRGVLKITEHNFPGLNNTLEDKKYIEERVVNELIKTLMILINKLNIKMYIKEDYGRNSSLENVYSVEHSNDYTIFLNVVDLYQDIFEISRPHLFRKCISRMVGDLIKKCLQYPLVSGFYRLLSFALKIGIKLDVTSVDYTVSLYQFLPTLLNRITQFKDELSISCLQVLLAIPISIIQEMLVACVDPFKTIFDIGKSYLPLADMGLTTLEYWQDHIDAKKLHPLLVEVVPSLDSFLRSKSVEENVQTVATKRRKTTQTLMKRRVVVVLEPELIKLQKKLLCFIGRQNLEVSRALVFSDNIYTSSEILGVNTHLKLALPCEDVQLDIIYDKFASRITDLALQCSDRKIRVMACECLHALIIVLLGRAKSLPEKSLPDLNAILKLFVSSALQLSCDVDQIVQHMFSPLCSQLIHWYTSRSQIRSAHSAVIVECLMDGVTHSSNAALRDKCGKYISEFVEWSIRQSNDSINVKVLVKKTRFFSAHPHPAKKLGAALIFNNIFKEILKEESLISMFWIEMLHIFVTSLATCEDFDETNTIIQTKKALQNLLNIFLGNPNVFNEGAKHRVVPAEMGTGTLPEIATWLFKETNCKNIHCRQMCMTLYVSVAPLAGDNKAHLNKLVDSLNGDLCNLYEYRFMSFSETNQSEDCTVLIKWMKLFLCTLDGYYFVIKNRLGKISLQNRLFTEVQYYMKYLQNIDISKALKLIAQKDWMDTAIDKENFSRLKGYCTLTMLKLFKEISKEDSLYCESEHLWNEYFMEFLKNNIFFPQLLGINQMNQEEHRNNVIELLNQISSRTETAMKLADVITTYIKTNSDTTIDIKENVGLKKRSILKGSILLKETSLSQKGFIKTELLLVDVIDKLMNSMYAEVKNGVIFLNELKDTVYAYCSSLFEFALKNREEFVNFVKHLYKPYLVQSIDYAKELNFCLYCLQRFAECTIPAILDNFLLFLDTCIEENNISITVEQLIFIFKHIQKDRKLKHHGRAVVSSIGAKSFAFISYFKVYENIDLGLEFIKNMLLLYPEVDIVFTYWIIDLTKSGDRTMEAFDVLIQVLKDQSELSGMDTLYTNLKYRFLSQSLQAEGYIDFNRILLLLPSVKSSMLLRFFLEGFMQTNVAVEMAQLVSGVAKNITEELQFDFMTQIYTMCRDSSFSFERRYRLAKEVIPPFFGNVSLSVFKRFHIGIIPELIKMLDGSNVEQKIITFIIIEVMVTRMTIDERVDVVIKDCHVTDVLKKITKYALGVFNEMTNSEALRLLRCHAYNATASLISNIDALKKIEFYEKCFLRQRGSNDILWSGIIDVTKTFNFPVLFDSIPTRRTILVSIRSRKQEDCPNSLQYIESQRLFNSSLVEDVSNFDFSNALLRSNKEPASETSQRQKVVTLDAVDINNHECMAVIIGLIQDMYDSGINELPREDDTVVLPRWMDGIRWTLVNKETHKNVKMFLVKVIDNMIHIFDYYPKWFLLPLMQFIVDECAGSNINYFVADVLVIISKWASDLRDLHEEDQAVASQLVKFVTSNINTEREDIMKYHLDILKLLVESWRNFTEVPTDVISKLFYDDNTCVTGIQIATVMLANGLEPWCGNEEERFFEALLKKFSCSKLLRLYSEAIGLFLHFMKNRDDYIQKVCNKLSEIIRNNPKSDDYYACLEGIAVHFPLILDADHCTRLINKLNQVSIARRASNLKIIHKRLEKSLDLLYEINDFKIITWHQLLEEPNLEIQIVTFEIIKKCIELFSSYDLFDAVMMTLLKSTNNSNALYRSCIYDVAILLYGLKNKYFDQSKEILVRALVDSDVNNREKVLKFWEDNEDIPKNVINRFSFLLLEMYKPEIEQQFLGILTHLLLSSLTSNESYDAPLFKDPLEHCDFEDYKLRTNWRLQHRSVVPMFAETLQTVYENSMDQDMDMLKKTQGHTFTQSIQEQQLQELVSLESSLSFSEGRIKDPNRLNLSQKYRHKRRFLQDKEKISRWHAHHETQKKIENMKKMIDDAKEREKKVTIYRKYRKGDFPDIQIKVSSMLKPLQMLVMNDTEVANIMFSDIFKGLLNKVKDNHEFLSSVSKAIEQIFQTSTHSNRHLFGVLLDIILLNTSSIRLESSVVTLASQQCGLPSVGALILEKYLASVDTGPSGSKRRPGQMDVENMLWLKLAELYRDLEEWDTVQSIFIEKVDCGKVKMAIQLESESKFREAQDIYHQIIAESSEDWNDFYWESYLRCFAALGEWEKLPEAINLALEDENTWRGLWDDKRCQRKLLPWYVDAHLKKGLFSGNFDGEFLSNINEGLTDPEKNDHLKIRYCEELCIMWLMKRDIPTAKIYLENYYQHFLEEWQHMNPIFQLPRYMKLLNLRNIVESGEFMNLYNDVSDAVEETLEKFITRLQRSTERLPTMVLNENRFLYESLYLQILNEKIQTLQELDKSKWSRSIQELKMNMRFDLILSAISFNMYFVARKYFTDYGNKLPNVSKTSILFGDILYLKGNLTTGDKKISSFLEAKGSYERCLQTHDNFTKLSVASKLFEVCSSISNELSSNVELFTRHLETLNIKFKTSFEKPQDVLLYGFQCLKSVVEKVDIVSDSVDVDKYEKCVAKAYMVLAYYARENTSREKELIQFVLEAMKLNSVEARQFFPCILMIDALGAVYRDDFVNLAKEIPTWMFLGWIPQILANMDSSKIFALSDIIIRIAETYPQAIIYPYRLSRETNIVENDGLETDKRIYVKSRLDELLLKNEVVNCFLKALSYVCLPIMVLRYYIGKIKKATSIEDIKSIQNTVIEEVFNKEHDSTPSNLQGEVYRKIEQYRPHFEKLTDETLPKIKDSFQRLDQTLIGVIRDNNPLRLKEFSPWLAEFSGERLNVEFEIPGQYDGQSKPLPQYHVKISGFSPEITIMKSVKKPIRLTILGMDTKEYPFLIKFGEDIRQDQRIEQLFGLMNHIFSVDITCSSRRFEIMTYQVIPLTTSLGMIQWKSNTESLDAFMAKSAQRTFQNDVQKSKNDYHEWIVRRNRNVSDAYGKAAKEYPADKVVPKFRELVNRFPKYVLRQALWNLSINTENFIALRNNFIKSYATICICHWILGIGDRHLGNSKICLSSGKVLGIDFGLAFGTATQIQAIPELVPMRLTPRIISIMEPFGERGQFKAYMIHCLRALRDNYRILLATMNVFIQEPSVDWLEHSCSFDDGNVAQEATWFPQVKIEQARRKLLGEASTRITIEEIEANSALKYKEAYINLVKSVRTVANVEEKNHLTVEEQIDCLLDQSTDYNLLGRMWTGWTPWI</sequence>